<dbReference type="GO" id="GO:0010890">
    <property type="term" value="P:positive regulation of triglyceride storage"/>
    <property type="evidence" value="ECO:0007669"/>
    <property type="project" value="TreeGrafter"/>
</dbReference>
<organism evidence="5 6">
    <name type="scientific">Crenichthys baileyi</name>
    <name type="common">White River springfish</name>
    <dbReference type="NCBI Taxonomy" id="28760"/>
    <lineage>
        <taxon>Eukaryota</taxon>
        <taxon>Metazoa</taxon>
        <taxon>Chordata</taxon>
        <taxon>Craniata</taxon>
        <taxon>Vertebrata</taxon>
        <taxon>Euteleostomi</taxon>
        <taxon>Actinopterygii</taxon>
        <taxon>Neopterygii</taxon>
        <taxon>Teleostei</taxon>
        <taxon>Neoteleostei</taxon>
        <taxon>Acanthomorphata</taxon>
        <taxon>Ovalentaria</taxon>
        <taxon>Atherinomorphae</taxon>
        <taxon>Cyprinodontiformes</taxon>
        <taxon>Goodeidae</taxon>
        <taxon>Crenichthys</taxon>
    </lineage>
</organism>
<dbReference type="GO" id="GO:0005829">
    <property type="term" value="C:cytosol"/>
    <property type="evidence" value="ECO:0007669"/>
    <property type="project" value="TreeGrafter"/>
</dbReference>
<dbReference type="GO" id="GO:0005811">
    <property type="term" value="C:lipid droplet"/>
    <property type="evidence" value="ECO:0007669"/>
    <property type="project" value="UniProtKB-SubCell"/>
</dbReference>
<comment type="caution">
    <text evidence="5">The sequence shown here is derived from an EMBL/GenBank/DDBJ whole genome shotgun (WGS) entry which is preliminary data.</text>
</comment>
<evidence type="ECO:0000256" key="3">
    <source>
        <dbReference type="ARBA" id="ARBA00022677"/>
    </source>
</evidence>
<evidence type="ECO:0000313" key="6">
    <source>
        <dbReference type="Proteomes" id="UP001311232"/>
    </source>
</evidence>
<gene>
    <name evidence="5" type="ORF">CRENBAI_016158</name>
</gene>
<keyword evidence="6" id="KW-1185">Reference proteome</keyword>
<evidence type="ECO:0000256" key="4">
    <source>
        <dbReference type="SAM" id="MobiDB-lite"/>
    </source>
</evidence>
<dbReference type="GO" id="GO:0019915">
    <property type="term" value="P:lipid storage"/>
    <property type="evidence" value="ECO:0007669"/>
    <property type="project" value="TreeGrafter"/>
</dbReference>
<proteinExistence type="inferred from homology"/>
<dbReference type="InterPro" id="IPR004279">
    <property type="entry name" value="Perilipin"/>
</dbReference>
<dbReference type="AlphaFoldDB" id="A0AAV9QZG1"/>
<feature type="region of interest" description="Disordered" evidence="4">
    <location>
        <begin position="293"/>
        <end position="321"/>
    </location>
</feature>
<sequence length="343" mass="37425">MPVNNNYQKVAPNAAARLAKLPVVRSACATLWVLYRDAKSSNPRLRSLCEALESGVTALGTAACTRASPVIVKLEPQISIANDFACKGLDWLETSFPVLLSPPDEVAAAAKNKVNEIRDVVYIAAGGTVDSVQHTVTWMISRLHQADNNVGNQSMVERAISVASVGLDSALALSEALVDQVLPPLEEDKEEAHLVESSETAVRSGSYPGRVMKLTAKVCRRTYHTLGSKIHSVQIMGSFSRSATLVQDLQTSCQTLVWSLQGLPQYLQHQAVSVCFFIIQMYNLSCPSSQQEQTRSRSHVRAAEASSLSKEQSHPQNMPAFRMRPTRTSVFDNGCIVKGCVRR</sequence>
<evidence type="ECO:0000256" key="1">
    <source>
        <dbReference type="ARBA" id="ARBA00004502"/>
    </source>
</evidence>
<dbReference type="Pfam" id="PF03036">
    <property type="entry name" value="Perilipin"/>
    <property type="match status" value="1"/>
</dbReference>
<dbReference type="Proteomes" id="UP001311232">
    <property type="component" value="Unassembled WGS sequence"/>
</dbReference>
<dbReference type="Gene3D" id="1.20.120.340">
    <property type="entry name" value="Flagellar protein FliS"/>
    <property type="match status" value="1"/>
</dbReference>
<evidence type="ECO:0008006" key="7">
    <source>
        <dbReference type="Google" id="ProtNLM"/>
    </source>
</evidence>
<evidence type="ECO:0000256" key="2">
    <source>
        <dbReference type="ARBA" id="ARBA00006311"/>
    </source>
</evidence>
<keyword evidence="3" id="KW-0551">Lipid droplet</keyword>
<accession>A0AAV9QZG1</accession>
<dbReference type="SUPFAM" id="SSF109775">
    <property type="entry name" value="Mannose-6-phosphate receptor binding protein 1 (Tip47), C-terminal domain"/>
    <property type="match status" value="1"/>
</dbReference>
<comment type="subcellular location">
    <subcellularLocation>
        <location evidence="1">Lipid droplet</location>
    </subcellularLocation>
</comment>
<name>A0AAV9QZG1_9TELE</name>
<dbReference type="EMBL" id="JAHHUM010002628">
    <property type="protein sequence ID" value="KAK5602157.1"/>
    <property type="molecule type" value="Genomic_DNA"/>
</dbReference>
<dbReference type="PANTHER" id="PTHR14024">
    <property type="entry name" value="PERILIPIN"/>
    <property type="match status" value="1"/>
</dbReference>
<evidence type="ECO:0000313" key="5">
    <source>
        <dbReference type="EMBL" id="KAK5602157.1"/>
    </source>
</evidence>
<reference evidence="5 6" key="1">
    <citation type="submission" date="2021-06" db="EMBL/GenBank/DDBJ databases">
        <authorList>
            <person name="Palmer J.M."/>
        </authorList>
    </citation>
    <scope>NUCLEOTIDE SEQUENCE [LARGE SCALE GENOMIC DNA]</scope>
    <source>
        <strain evidence="5 6">MEX-2019</strain>
        <tissue evidence="5">Muscle</tissue>
    </source>
</reference>
<protein>
    <recommendedName>
        <fullName evidence="7">Perilipin</fullName>
    </recommendedName>
</protein>
<feature type="compositionally biased region" description="Polar residues" evidence="4">
    <location>
        <begin position="306"/>
        <end position="316"/>
    </location>
</feature>
<dbReference type="PANTHER" id="PTHR14024:SF49">
    <property type="entry name" value="LIPID STORAGE DROPLETS SURFACE-BINDING PROTEIN 1"/>
    <property type="match status" value="1"/>
</dbReference>
<comment type="similarity">
    <text evidence="2">Belongs to the perilipin family.</text>
</comment>